<evidence type="ECO:0000313" key="3">
    <source>
        <dbReference type="Proteomes" id="UP001501598"/>
    </source>
</evidence>
<organism evidence="2 3">
    <name type="scientific">Pseudonocardia xishanensis</name>
    <dbReference type="NCBI Taxonomy" id="630995"/>
    <lineage>
        <taxon>Bacteria</taxon>
        <taxon>Bacillati</taxon>
        <taxon>Actinomycetota</taxon>
        <taxon>Actinomycetes</taxon>
        <taxon>Pseudonocardiales</taxon>
        <taxon>Pseudonocardiaceae</taxon>
        <taxon>Pseudonocardia</taxon>
    </lineage>
</organism>
<sequence length="98" mass="10168">MRTARRPTLALVAAVLLIGAVVVGAVVAAVRFEALDRIRERVAPEPSPGCIADDRDGWGRARTTAAASTTPRTRRAATSTTSTCPCAADPRLGGTRAP</sequence>
<dbReference type="Proteomes" id="UP001501598">
    <property type="component" value="Unassembled WGS sequence"/>
</dbReference>
<protein>
    <submittedName>
        <fullName evidence="2">Uncharacterized protein</fullName>
    </submittedName>
</protein>
<evidence type="ECO:0000313" key="2">
    <source>
        <dbReference type="EMBL" id="GAA4551552.1"/>
    </source>
</evidence>
<dbReference type="EMBL" id="BAABGT010000069">
    <property type="protein sequence ID" value="GAA4551552.1"/>
    <property type="molecule type" value="Genomic_DNA"/>
</dbReference>
<evidence type="ECO:0000256" key="1">
    <source>
        <dbReference type="SAM" id="MobiDB-lite"/>
    </source>
</evidence>
<accession>A0ABP8RWV6</accession>
<name>A0ABP8RWV6_9PSEU</name>
<feature type="region of interest" description="Disordered" evidence="1">
    <location>
        <begin position="62"/>
        <end position="98"/>
    </location>
</feature>
<gene>
    <name evidence="2" type="ORF">GCM10023175_43590</name>
</gene>
<keyword evidence="3" id="KW-1185">Reference proteome</keyword>
<reference evidence="3" key="1">
    <citation type="journal article" date="2019" name="Int. J. Syst. Evol. Microbiol.">
        <title>The Global Catalogue of Microorganisms (GCM) 10K type strain sequencing project: providing services to taxonomists for standard genome sequencing and annotation.</title>
        <authorList>
            <consortium name="The Broad Institute Genomics Platform"/>
            <consortium name="The Broad Institute Genome Sequencing Center for Infectious Disease"/>
            <person name="Wu L."/>
            <person name="Ma J."/>
        </authorList>
    </citation>
    <scope>NUCLEOTIDE SEQUENCE [LARGE SCALE GENOMIC DNA]</scope>
    <source>
        <strain evidence="3">JCM 17906</strain>
    </source>
</reference>
<comment type="caution">
    <text evidence="2">The sequence shown here is derived from an EMBL/GenBank/DDBJ whole genome shotgun (WGS) entry which is preliminary data.</text>
</comment>
<proteinExistence type="predicted"/>
<feature type="compositionally biased region" description="Low complexity" evidence="1">
    <location>
        <begin position="62"/>
        <end position="88"/>
    </location>
</feature>